<dbReference type="Proteomes" id="UP000694005">
    <property type="component" value="Chromosome A06"/>
</dbReference>
<dbReference type="AlphaFoldDB" id="A0A8D9D8P6"/>
<accession>A0A8D9D8P6</accession>
<dbReference type="EMBL" id="LS974622">
    <property type="protein sequence ID" value="CAG7871071.1"/>
    <property type="molecule type" value="Genomic_DNA"/>
</dbReference>
<evidence type="ECO:0000313" key="2">
    <source>
        <dbReference type="Proteomes" id="UP000694005"/>
    </source>
</evidence>
<gene>
    <name evidence="1" type="ORF">BRAPAZ1V2_A06P33110.2</name>
</gene>
<protein>
    <submittedName>
        <fullName evidence="1">Uncharacterized protein</fullName>
    </submittedName>
</protein>
<dbReference type="Gramene" id="A06p33110.2_BraZ1">
    <property type="protein sequence ID" value="A06p33110.2_BraZ1.CDS"/>
    <property type="gene ID" value="A06g33110.2_BraZ1"/>
</dbReference>
<sequence length="68" mass="8491">KKEQKKTNVKLIVLYQREEATSELEQLLLKGERRRKTKRCYDQLKLSDKLRQVRERGCWRRKRNRLFD</sequence>
<organism evidence="1 2">
    <name type="scientific">Brassica campestris</name>
    <name type="common">Field mustard</name>
    <dbReference type="NCBI Taxonomy" id="3711"/>
    <lineage>
        <taxon>Eukaryota</taxon>
        <taxon>Viridiplantae</taxon>
        <taxon>Streptophyta</taxon>
        <taxon>Embryophyta</taxon>
        <taxon>Tracheophyta</taxon>
        <taxon>Spermatophyta</taxon>
        <taxon>Magnoliopsida</taxon>
        <taxon>eudicotyledons</taxon>
        <taxon>Gunneridae</taxon>
        <taxon>Pentapetalae</taxon>
        <taxon>rosids</taxon>
        <taxon>malvids</taxon>
        <taxon>Brassicales</taxon>
        <taxon>Brassicaceae</taxon>
        <taxon>Brassiceae</taxon>
        <taxon>Brassica</taxon>
    </lineage>
</organism>
<feature type="non-terminal residue" evidence="1">
    <location>
        <position position="68"/>
    </location>
</feature>
<name>A0A8D9D8P6_BRACM</name>
<proteinExistence type="predicted"/>
<reference evidence="1 2" key="1">
    <citation type="submission" date="2021-07" db="EMBL/GenBank/DDBJ databases">
        <authorList>
            <consortium name="Genoscope - CEA"/>
            <person name="William W."/>
        </authorList>
    </citation>
    <scope>NUCLEOTIDE SEQUENCE [LARGE SCALE GENOMIC DNA]</scope>
</reference>
<evidence type="ECO:0000313" key="1">
    <source>
        <dbReference type="EMBL" id="CAG7871071.1"/>
    </source>
</evidence>